<sequence length="218" mass="24947">MNHLPENMENALTGSQSSHASLRDIHSINPTQLMARIESYEGREKKGISDVRRTFCLFVTFDLLFVTLLWIIELNVNGGIENTLEKEEVQYDYYSSYFDIFLLAVFRFKILILAYAVCRLCHWWAIALTTAVTRAFGSVLPIISFILAWIEMWFLNFKVLSQEAGEENRLLIIQDASEREALIPGGPPDGQFYSLPESEVGSDEAEEKQDTEKPLLEL</sequence>
<dbReference type="EMBL" id="JASSZA010000012">
    <property type="protein sequence ID" value="KAK2095819.1"/>
    <property type="molecule type" value="Genomic_DNA"/>
</dbReference>
<dbReference type="PANTHER" id="PTHR46121">
    <property type="entry name" value="STEROIDOGENIC ACUTE REGULATORY PROTEIN-LIKE"/>
    <property type="match status" value="1"/>
</dbReference>
<feature type="compositionally biased region" description="Basic and acidic residues" evidence="5">
    <location>
        <begin position="208"/>
        <end position="218"/>
    </location>
</feature>
<gene>
    <name evidence="8" type="primary">STARD3NL_2</name>
    <name evidence="8" type="ORF">P7K49_024853</name>
</gene>
<feature type="domain" description="MENTAL" evidence="7">
    <location>
        <begin position="48"/>
        <end position="202"/>
    </location>
</feature>
<dbReference type="InterPro" id="IPR051869">
    <property type="entry name" value="STARD3"/>
</dbReference>
<dbReference type="PROSITE" id="PS51439">
    <property type="entry name" value="MENTAL"/>
    <property type="match status" value="1"/>
</dbReference>
<feature type="region of interest" description="Disordered" evidence="5">
    <location>
        <begin position="198"/>
        <end position="218"/>
    </location>
</feature>
<evidence type="ECO:0000313" key="9">
    <source>
        <dbReference type="Proteomes" id="UP001266305"/>
    </source>
</evidence>
<keyword evidence="6" id="KW-1133">Transmembrane helix</keyword>
<dbReference type="Proteomes" id="UP001266305">
    <property type="component" value="Unassembled WGS sequence"/>
</dbReference>
<keyword evidence="4 6" id="KW-0472">Membrane</keyword>
<comment type="similarity">
    <text evidence="2">Belongs to the STARD3 family.</text>
</comment>
<accession>A0ABQ9UFE7</accession>
<feature type="transmembrane region" description="Helical" evidence="6">
    <location>
        <begin position="124"/>
        <end position="150"/>
    </location>
</feature>
<evidence type="ECO:0000256" key="4">
    <source>
        <dbReference type="ARBA" id="ARBA00023136"/>
    </source>
</evidence>
<evidence type="ECO:0000256" key="3">
    <source>
        <dbReference type="ARBA" id="ARBA00022692"/>
    </source>
</evidence>
<feature type="transmembrane region" description="Helical" evidence="6">
    <location>
        <begin position="55"/>
        <end position="76"/>
    </location>
</feature>
<evidence type="ECO:0000313" key="8">
    <source>
        <dbReference type="EMBL" id="KAK2095819.1"/>
    </source>
</evidence>
<dbReference type="PANTHER" id="PTHR46121:SF1">
    <property type="entry name" value="STARD3 N-TERMINAL-LIKE PROTEIN"/>
    <property type="match status" value="1"/>
</dbReference>
<evidence type="ECO:0000256" key="2">
    <source>
        <dbReference type="ARBA" id="ARBA00010909"/>
    </source>
</evidence>
<evidence type="ECO:0000256" key="5">
    <source>
        <dbReference type="SAM" id="MobiDB-lite"/>
    </source>
</evidence>
<evidence type="ECO:0000256" key="6">
    <source>
        <dbReference type="SAM" id="Phobius"/>
    </source>
</evidence>
<proteinExistence type="inferred from homology"/>
<keyword evidence="9" id="KW-1185">Reference proteome</keyword>
<keyword evidence="3 6" id="KW-0812">Transmembrane</keyword>
<evidence type="ECO:0000256" key="1">
    <source>
        <dbReference type="ARBA" id="ARBA00004107"/>
    </source>
</evidence>
<dbReference type="InterPro" id="IPR019498">
    <property type="entry name" value="MENTAL"/>
</dbReference>
<feature type="region of interest" description="Disordered" evidence="5">
    <location>
        <begin position="1"/>
        <end position="20"/>
    </location>
</feature>
<organism evidence="8 9">
    <name type="scientific">Saguinus oedipus</name>
    <name type="common">Cotton-top tamarin</name>
    <name type="synonym">Oedipomidas oedipus</name>
    <dbReference type="NCBI Taxonomy" id="9490"/>
    <lineage>
        <taxon>Eukaryota</taxon>
        <taxon>Metazoa</taxon>
        <taxon>Chordata</taxon>
        <taxon>Craniata</taxon>
        <taxon>Vertebrata</taxon>
        <taxon>Euteleostomi</taxon>
        <taxon>Mammalia</taxon>
        <taxon>Eutheria</taxon>
        <taxon>Euarchontoglires</taxon>
        <taxon>Primates</taxon>
        <taxon>Haplorrhini</taxon>
        <taxon>Platyrrhini</taxon>
        <taxon>Cebidae</taxon>
        <taxon>Callitrichinae</taxon>
        <taxon>Saguinus</taxon>
    </lineage>
</organism>
<name>A0ABQ9UFE7_SAGOE</name>
<comment type="caution">
    <text evidence="8">The sequence shown here is derived from an EMBL/GenBank/DDBJ whole genome shotgun (WGS) entry which is preliminary data.</text>
</comment>
<comment type="subcellular location">
    <subcellularLocation>
        <location evidence="1">Late endosome membrane</location>
        <topology evidence="1">Multi-pass membrane protein</topology>
    </subcellularLocation>
</comment>
<evidence type="ECO:0000259" key="7">
    <source>
        <dbReference type="PROSITE" id="PS51439"/>
    </source>
</evidence>
<feature type="transmembrane region" description="Helical" evidence="6">
    <location>
        <begin position="96"/>
        <end position="117"/>
    </location>
</feature>
<reference evidence="8 9" key="1">
    <citation type="submission" date="2023-05" db="EMBL/GenBank/DDBJ databases">
        <title>B98-5 Cell Line De Novo Hybrid Assembly: An Optical Mapping Approach.</title>
        <authorList>
            <person name="Kananen K."/>
            <person name="Auerbach J.A."/>
            <person name="Kautto E."/>
            <person name="Blachly J.S."/>
        </authorList>
    </citation>
    <scope>NUCLEOTIDE SEQUENCE [LARGE SCALE GENOMIC DNA]</scope>
    <source>
        <strain evidence="8">B95-8</strain>
        <tissue evidence="8">Cell line</tissue>
    </source>
</reference>
<feature type="compositionally biased region" description="Polar residues" evidence="5">
    <location>
        <begin position="10"/>
        <end position="20"/>
    </location>
</feature>
<dbReference type="Pfam" id="PF10457">
    <property type="entry name" value="MENTAL"/>
    <property type="match status" value="1"/>
</dbReference>
<protein>
    <submittedName>
        <fullName evidence="8">STARD3 N-terminal-like protein 3L</fullName>
    </submittedName>
</protein>